<name>A0A4U8T499_9HELI</name>
<keyword evidence="8" id="KW-1185">Reference proteome</keyword>
<evidence type="ECO:0000313" key="8">
    <source>
        <dbReference type="Proteomes" id="UP000029714"/>
    </source>
</evidence>
<evidence type="ECO:0000313" key="7">
    <source>
        <dbReference type="EMBL" id="TLD94359.1"/>
    </source>
</evidence>
<feature type="region of interest" description="Disordered" evidence="5">
    <location>
        <begin position="47"/>
        <end position="81"/>
    </location>
</feature>
<reference evidence="7 8" key="2">
    <citation type="journal article" date="2016" name="Infect. Immun.">
        <title>Helicobacter saguini, a Novel Helicobacter Isolated from Cotton-Top Tamarins with Ulcerative Colitis, Has Proinflammatory Properties and Induces Typhlocolitis and Dysplasia in Gnotobiotic IL-10-/- Mice.</title>
        <authorList>
            <person name="Shen Z."/>
            <person name="Mannion A."/>
            <person name="Whary M.T."/>
            <person name="Muthupalani S."/>
            <person name="Sheh A."/>
            <person name="Feng Y."/>
            <person name="Gong G."/>
            <person name="Vandamme P."/>
            <person name="Holcombe H.R."/>
            <person name="Paster B.J."/>
            <person name="Fox J.G."/>
        </authorList>
    </citation>
    <scope>NUCLEOTIDE SEQUENCE [LARGE SCALE GENOMIC DNA]</scope>
    <source>
        <strain evidence="7 8">MIT 97-6194</strain>
    </source>
</reference>
<evidence type="ECO:0000256" key="5">
    <source>
        <dbReference type="SAM" id="MobiDB-lite"/>
    </source>
</evidence>
<dbReference type="EMBL" id="JRMP02000008">
    <property type="protein sequence ID" value="TLD94359.1"/>
    <property type="molecule type" value="Genomic_DNA"/>
</dbReference>
<accession>A0A4U8T499</accession>
<dbReference type="Proteomes" id="UP000029714">
    <property type="component" value="Unassembled WGS sequence"/>
</dbReference>
<reference evidence="7 8" key="1">
    <citation type="journal article" date="2014" name="Genome Announc.">
        <title>Draft genome sequences of eight enterohepatic helicobacter species isolated from both laboratory and wild rodents.</title>
        <authorList>
            <person name="Sheh A."/>
            <person name="Shen Z."/>
            <person name="Fox J.G."/>
        </authorList>
    </citation>
    <scope>NUCLEOTIDE SEQUENCE [LARGE SCALE GENOMIC DNA]</scope>
    <source>
        <strain evidence="7 8">MIT 97-6194</strain>
    </source>
</reference>
<evidence type="ECO:0000256" key="2">
    <source>
        <dbReference type="ARBA" id="ARBA00022603"/>
    </source>
</evidence>
<keyword evidence="3" id="KW-0808">Transferase</keyword>
<evidence type="ECO:0000256" key="3">
    <source>
        <dbReference type="ARBA" id="ARBA00022679"/>
    </source>
</evidence>
<feature type="domain" description="TaqI-like C-terminal specificity" evidence="6">
    <location>
        <begin position="102"/>
        <end position="265"/>
    </location>
</feature>
<protein>
    <recommendedName>
        <fullName evidence="1">site-specific DNA-methyltransferase (adenine-specific)</fullName>
        <ecNumber evidence="1">2.1.1.72</ecNumber>
    </recommendedName>
</protein>
<dbReference type="GO" id="GO:0032259">
    <property type="term" value="P:methylation"/>
    <property type="evidence" value="ECO:0007669"/>
    <property type="project" value="UniProtKB-KW"/>
</dbReference>
<sequence>MSINYGIKTGYNPAFIITTATRDSILKQCDNTQKSLLPVTTNTFPSLRVSDSERSNPQDNKVDCHESANADSRNDKNIESKSRNDKNHILLNEYKRTKLLIKPILRGRDIKRYSYQWDNLWVINTHNGYKLDSNKKPPPIDINEYPALKNHLDRFYPQIAKRSDKGNTPYNLRNCAYLPLFDKEKIVYSEIVQKEPQFYLDNGDFKFGHFYAEATSFILSGENLRYLLGILNSKIVTFAFKTFYAGGGLGSAFRYKKAFLENLPIPKINAKQEKQITDIVNEILESKKQNQNTGALESKLDSIIYKLYDLNKDEIDQITLSLSLS</sequence>
<dbReference type="GO" id="GO:0009007">
    <property type="term" value="F:site-specific DNA-methyltransferase (adenine-specific) activity"/>
    <property type="evidence" value="ECO:0007669"/>
    <property type="project" value="UniProtKB-EC"/>
</dbReference>
<evidence type="ECO:0000256" key="1">
    <source>
        <dbReference type="ARBA" id="ARBA00011900"/>
    </source>
</evidence>
<dbReference type="Pfam" id="PF12950">
    <property type="entry name" value="TaqI_C"/>
    <property type="match status" value="1"/>
</dbReference>
<keyword evidence="2 7" id="KW-0489">Methyltransferase</keyword>
<proteinExistence type="predicted"/>
<evidence type="ECO:0000259" key="6">
    <source>
        <dbReference type="Pfam" id="PF12950"/>
    </source>
</evidence>
<gene>
    <name evidence="7" type="ORF">LS64_006090</name>
</gene>
<dbReference type="PANTHER" id="PTHR33841:SF1">
    <property type="entry name" value="DNA METHYLTRANSFERASE A"/>
    <property type="match status" value="1"/>
</dbReference>
<comment type="caution">
    <text evidence="7">The sequence shown here is derived from an EMBL/GenBank/DDBJ whole genome shotgun (WGS) entry which is preliminary data.</text>
</comment>
<dbReference type="EC" id="2.1.1.72" evidence="1"/>
<dbReference type="InterPro" id="IPR025931">
    <property type="entry name" value="TaqI_C"/>
</dbReference>
<dbReference type="AlphaFoldDB" id="A0A4U8T499"/>
<evidence type="ECO:0000256" key="4">
    <source>
        <dbReference type="ARBA" id="ARBA00047942"/>
    </source>
</evidence>
<dbReference type="PANTHER" id="PTHR33841">
    <property type="entry name" value="DNA METHYLTRANSFERASE YEEA-RELATED"/>
    <property type="match status" value="1"/>
</dbReference>
<dbReference type="OrthoDB" id="9761012at2"/>
<comment type="catalytic activity">
    <reaction evidence="4">
        <text>a 2'-deoxyadenosine in DNA + S-adenosyl-L-methionine = an N(6)-methyl-2'-deoxyadenosine in DNA + S-adenosyl-L-homocysteine + H(+)</text>
        <dbReference type="Rhea" id="RHEA:15197"/>
        <dbReference type="Rhea" id="RHEA-COMP:12418"/>
        <dbReference type="Rhea" id="RHEA-COMP:12419"/>
        <dbReference type="ChEBI" id="CHEBI:15378"/>
        <dbReference type="ChEBI" id="CHEBI:57856"/>
        <dbReference type="ChEBI" id="CHEBI:59789"/>
        <dbReference type="ChEBI" id="CHEBI:90615"/>
        <dbReference type="ChEBI" id="CHEBI:90616"/>
        <dbReference type="EC" id="2.1.1.72"/>
    </reaction>
</comment>
<dbReference type="InterPro" id="IPR050953">
    <property type="entry name" value="N4_N6_ade-DNA_methylase"/>
</dbReference>
<feature type="compositionally biased region" description="Basic and acidic residues" evidence="5">
    <location>
        <begin position="50"/>
        <end position="81"/>
    </location>
</feature>
<organism evidence="7 8">
    <name type="scientific">Helicobacter saguini</name>
    <dbReference type="NCBI Taxonomy" id="1548018"/>
    <lineage>
        <taxon>Bacteria</taxon>
        <taxon>Pseudomonadati</taxon>
        <taxon>Campylobacterota</taxon>
        <taxon>Epsilonproteobacteria</taxon>
        <taxon>Campylobacterales</taxon>
        <taxon>Helicobacteraceae</taxon>
        <taxon>Helicobacter</taxon>
    </lineage>
</organism>